<evidence type="ECO:0000256" key="1">
    <source>
        <dbReference type="SAM" id="Phobius"/>
    </source>
</evidence>
<feature type="transmembrane region" description="Helical" evidence="1">
    <location>
        <begin position="143"/>
        <end position="165"/>
    </location>
</feature>
<accession>A0ABS7IUA6</accession>
<proteinExistence type="predicted"/>
<feature type="transmembrane region" description="Helical" evidence="1">
    <location>
        <begin position="36"/>
        <end position="55"/>
    </location>
</feature>
<dbReference type="EMBL" id="JAIGNK010000001">
    <property type="protein sequence ID" value="MBX7456748.1"/>
    <property type="molecule type" value="Genomic_DNA"/>
</dbReference>
<sequence length="334" mass="36672">MDKGRLHGLDGLRGLMAWWVVAGHIGHTFGSENPVLASNGLAVDVFIILSGFVIAKLIEEQREDYATFITRRALRLFPLYLAVLFASALLLPLIYEVLVTFPENARNHAREIVTVEGLANLPLHLAAHIPLLQGLVPHSVLEYSAYTIVGQAWSVSLEWQFYLVAPLVMGALATRRYVLLGAFCAVLMALSLHMGPAFLGSKLALFAVGIGSYRYPRLLLLAVPLALWADGIAVFVPLAIWAAALPFANSALMGAAPLRYLGDRSYSVYLVHMLPLYVGGWFTRDALVLSAIVVFGTLALSHFTYRFIELPGIALGKRLTRRMHERRALLEVAA</sequence>
<evidence type="ECO:0000259" key="2">
    <source>
        <dbReference type="Pfam" id="PF01757"/>
    </source>
</evidence>
<feature type="transmembrane region" description="Helical" evidence="1">
    <location>
        <begin position="266"/>
        <end position="282"/>
    </location>
</feature>
<organism evidence="3 4">
    <name type="scientific">Qipengyuania polymorpha</name>
    <dbReference type="NCBI Taxonomy" id="2867234"/>
    <lineage>
        <taxon>Bacteria</taxon>
        <taxon>Pseudomonadati</taxon>
        <taxon>Pseudomonadota</taxon>
        <taxon>Alphaproteobacteria</taxon>
        <taxon>Sphingomonadales</taxon>
        <taxon>Erythrobacteraceae</taxon>
        <taxon>Qipengyuania</taxon>
    </lineage>
</organism>
<dbReference type="InterPro" id="IPR002656">
    <property type="entry name" value="Acyl_transf_3_dom"/>
</dbReference>
<evidence type="ECO:0000313" key="3">
    <source>
        <dbReference type="EMBL" id="MBX7456748.1"/>
    </source>
</evidence>
<feature type="transmembrane region" description="Helical" evidence="1">
    <location>
        <begin position="177"/>
        <end position="199"/>
    </location>
</feature>
<dbReference type="RefSeq" id="WP_221572187.1">
    <property type="nucleotide sequence ID" value="NZ_JAIGNK010000001.1"/>
</dbReference>
<keyword evidence="1" id="KW-1133">Transmembrane helix</keyword>
<feature type="transmembrane region" description="Helical" evidence="1">
    <location>
        <begin position="76"/>
        <end position="95"/>
    </location>
</feature>
<protein>
    <submittedName>
        <fullName evidence="3">Acyltransferase</fullName>
    </submittedName>
</protein>
<gene>
    <name evidence="3" type="ORF">K3152_00660</name>
</gene>
<dbReference type="Pfam" id="PF01757">
    <property type="entry name" value="Acyl_transf_3"/>
    <property type="match status" value="1"/>
</dbReference>
<reference evidence="3 4" key="1">
    <citation type="submission" date="2021-08" db="EMBL/GenBank/DDBJ databases">
        <title>Comparative Genomics Analysis of the Genus Qipengyuania Reveals Extensive Genetic Diversity and Metabolic Versatility, Including the Description of Fifteen Novel Species.</title>
        <authorList>
            <person name="Liu Y."/>
        </authorList>
    </citation>
    <scope>NUCLEOTIDE SEQUENCE [LARGE SCALE GENOMIC DNA]</scope>
    <source>
        <strain evidence="3 4">1NDH17</strain>
    </source>
</reference>
<keyword evidence="4" id="KW-1185">Reference proteome</keyword>
<keyword evidence="1" id="KW-0472">Membrane</keyword>
<comment type="caution">
    <text evidence="3">The sequence shown here is derived from an EMBL/GenBank/DDBJ whole genome shotgun (WGS) entry which is preliminary data.</text>
</comment>
<keyword evidence="3" id="KW-0808">Transferase</keyword>
<feature type="transmembrane region" description="Helical" evidence="1">
    <location>
        <begin position="219"/>
        <end position="245"/>
    </location>
</feature>
<feature type="domain" description="Acyltransferase 3" evidence="2">
    <location>
        <begin position="7"/>
        <end position="248"/>
    </location>
</feature>
<feature type="transmembrane region" description="Helical" evidence="1">
    <location>
        <begin position="288"/>
        <end position="308"/>
    </location>
</feature>
<dbReference type="Proteomes" id="UP000783253">
    <property type="component" value="Unassembled WGS sequence"/>
</dbReference>
<dbReference type="PANTHER" id="PTHR23028">
    <property type="entry name" value="ACETYLTRANSFERASE"/>
    <property type="match status" value="1"/>
</dbReference>
<dbReference type="PANTHER" id="PTHR23028:SF131">
    <property type="entry name" value="BLR2367 PROTEIN"/>
    <property type="match status" value="1"/>
</dbReference>
<evidence type="ECO:0000313" key="4">
    <source>
        <dbReference type="Proteomes" id="UP000783253"/>
    </source>
</evidence>
<dbReference type="InterPro" id="IPR050879">
    <property type="entry name" value="Acyltransferase_3"/>
</dbReference>
<keyword evidence="3" id="KW-0012">Acyltransferase</keyword>
<dbReference type="GO" id="GO:0016746">
    <property type="term" value="F:acyltransferase activity"/>
    <property type="evidence" value="ECO:0007669"/>
    <property type="project" value="UniProtKB-KW"/>
</dbReference>
<name>A0ABS7IUA6_9SPHN</name>
<keyword evidence="1" id="KW-0812">Transmembrane</keyword>